<proteinExistence type="predicted"/>
<keyword evidence="2" id="KW-1185">Reference proteome</keyword>
<evidence type="ECO:0000313" key="1">
    <source>
        <dbReference type="EMBL" id="MBP2247369.1"/>
    </source>
</evidence>
<dbReference type="EMBL" id="JAGIKV010000015">
    <property type="protein sequence ID" value="MBP2247369.1"/>
    <property type="molecule type" value="Genomic_DNA"/>
</dbReference>
<dbReference type="Proteomes" id="UP000810207">
    <property type="component" value="Unassembled WGS sequence"/>
</dbReference>
<gene>
    <name evidence="1" type="ORF">J2Z28_004021</name>
</gene>
<organism evidence="1 2">
    <name type="scientific">Paenibacillus xylanexedens</name>
    <dbReference type="NCBI Taxonomy" id="528191"/>
    <lineage>
        <taxon>Bacteria</taxon>
        <taxon>Bacillati</taxon>
        <taxon>Bacillota</taxon>
        <taxon>Bacilli</taxon>
        <taxon>Bacillales</taxon>
        <taxon>Paenibacillaceae</taxon>
        <taxon>Paenibacillus</taxon>
    </lineage>
</organism>
<accession>A0ABS4RX94</accession>
<sequence length="114" mass="13256">MEPNSHYEYPLNPLKWLEFRFRVISPHFSKGGDAGILGEKSDKLFWYDFYPVAFEINLSRGKYVLINSQNSKVVLSVTKEWKEAGSNFIQGNYDGNLLTYKETTNGQWEEVIPQ</sequence>
<comment type="caution">
    <text evidence="1">The sequence shown here is derived from an EMBL/GenBank/DDBJ whole genome shotgun (WGS) entry which is preliminary data.</text>
</comment>
<evidence type="ECO:0000313" key="2">
    <source>
        <dbReference type="Proteomes" id="UP000810207"/>
    </source>
</evidence>
<protein>
    <submittedName>
        <fullName evidence="1">Uncharacterized protein</fullName>
    </submittedName>
</protein>
<name>A0ABS4RX94_PAEXY</name>
<dbReference type="RefSeq" id="WP_211083848.1">
    <property type="nucleotide sequence ID" value="NZ_CBCSLC010000009.1"/>
</dbReference>
<reference evidence="1 2" key="1">
    <citation type="submission" date="2021-03" db="EMBL/GenBank/DDBJ databases">
        <title>Genomic Encyclopedia of Type Strains, Phase IV (KMG-IV): sequencing the most valuable type-strain genomes for metagenomic binning, comparative biology and taxonomic classification.</title>
        <authorList>
            <person name="Goeker M."/>
        </authorList>
    </citation>
    <scope>NUCLEOTIDE SEQUENCE [LARGE SCALE GENOMIC DNA]</scope>
    <source>
        <strain evidence="1 2">DSM 21292</strain>
    </source>
</reference>